<dbReference type="EMBL" id="KE344375">
    <property type="protein sequence ID" value="EXB59230.1"/>
    <property type="molecule type" value="Genomic_DNA"/>
</dbReference>
<evidence type="ECO:0000313" key="2">
    <source>
        <dbReference type="EMBL" id="EXB59230.1"/>
    </source>
</evidence>
<accession>W9RLV0</accession>
<proteinExistence type="predicted"/>
<dbReference type="AlphaFoldDB" id="W9RLV0"/>
<keyword evidence="3" id="KW-1185">Reference proteome</keyword>
<sequence>MSTGRPVTEQCNTTDRLVVCTPVDRTGQPISLQSGRPHRSTDFHVIWSTGQVDRWNQLRERSSQKLVQKPTNLVPNRDISKENH</sequence>
<reference evidence="3" key="1">
    <citation type="submission" date="2013-01" db="EMBL/GenBank/DDBJ databases">
        <title>Draft Genome Sequence of a Mulberry Tree, Morus notabilis C.K. Schneid.</title>
        <authorList>
            <person name="He N."/>
            <person name="Zhao S."/>
        </authorList>
    </citation>
    <scope>NUCLEOTIDE SEQUENCE</scope>
</reference>
<gene>
    <name evidence="2" type="ORF">L484_000664</name>
</gene>
<protein>
    <submittedName>
        <fullName evidence="2">Uncharacterized protein</fullName>
    </submittedName>
</protein>
<evidence type="ECO:0000256" key="1">
    <source>
        <dbReference type="SAM" id="MobiDB-lite"/>
    </source>
</evidence>
<organism evidence="2 3">
    <name type="scientific">Morus notabilis</name>
    <dbReference type="NCBI Taxonomy" id="981085"/>
    <lineage>
        <taxon>Eukaryota</taxon>
        <taxon>Viridiplantae</taxon>
        <taxon>Streptophyta</taxon>
        <taxon>Embryophyta</taxon>
        <taxon>Tracheophyta</taxon>
        <taxon>Spermatophyta</taxon>
        <taxon>Magnoliopsida</taxon>
        <taxon>eudicotyledons</taxon>
        <taxon>Gunneridae</taxon>
        <taxon>Pentapetalae</taxon>
        <taxon>rosids</taxon>
        <taxon>fabids</taxon>
        <taxon>Rosales</taxon>
        <taxon>Moraceae</taxon>
        <taxon>Moreae</taxon>
        <taxon>Morus</taxon>
    </lineage>
</organism>
<dbReference type="Proteomes" id="UP000030645">
    <property type="component" value="Unassembled WGS sequence"/>
</dbReference>
<feature type="compositionally biased region" description="Polar residues" evidence="1">
    <location>
        <begin position="64"/>
        <end position="74"/>
    </location>
</feature>
<feature type="region of interest" description="Disordered" evidence="1">
    <location>
        <begin position="61"/>
        <end position="84"/>
    </location>
</feature>
<evidence type="ECO:0000313" key="3">
    <source>
        <dbReference type="Proteomes" id="UP000030645"/>
    </source>
</evidence>
<name>W9RLV0_9ROSA</name>